<organism evidence="1 2">
    <name type="scientific">Solanum pinnatisectum</name>
    <name type="common">tansyleaf nightshade</name>
    <dbReference type="NCBI Taxonomy" id="50273"/>
    <lineage>
        <taxon>Eukaryota</taxon>
        <taxon>Viridiplantae</taxon>
        <taxon>Streptophyta</taxon>
        <taxon>Embryophyta</taxon>
        <taxon>Tracheophyta</taxon>
        <taxon>Spermatophyta</taxon>
        <taxon>Magnoliopsida</taxon>
        <taxon>eudicotyledons</taxon>
        <taxon>Gunneridae</taxon>
        <taxon>Pentapetalae</taxon>
        <taxon>asterids</taxon>
        <taxon>lamiids</taxon>
        <taxon>Solanales</taxon>
        <taxon>Solanaceae</taxon>
        <taxon>Solanoideae</taxon>
        <taxon>Solaneae</taxon>
        <taxon>Solanum</taxon>
    </lineage>
</organism>
<keyword evidence="2" id="KW-1185">Reference proteome</keyword>
<gene>
    <name evidence="1" type="ORF">R3W88_011868</name>
</gene>
<dbReference type="Proteomes" id="UP001311915">
    <property type="component" value="Unassembled WGS sequence"/>
</dbReference>
<proteinExistence type="predicted"/>
<evidence type="ECO:0000313" key="2">
    <source>
        <dbReference type="Proteomes" id="UP001311915"/>
    </source>
</evidence>
<accession>A0AAV9L9V9</accession>
<reference evidence="1 2" key="1">
    <citation type="submission" date="2023-10" db="EMBL/GenBank/DDBJ databases">
        <title>Genome-Wide Identification Analysis in wild type Solanum Pinnatisectum Reveals Some Genes Defensing Phytophthora Infestans.</title>
        <authorList>
            <person name="Sun C."/>
        </authorList>
    </citation>
    <scope>NUCLEOTIDE SEQUENCE [LARGE SCALE GENOMIC DNA]</scope>
    <source>
        <strain evidence="1">LQN</strain>
        <tissue evidence="1">Leaf</tissue>
    </source>
</reference>
<name>A0AAV9L9V9_9SOLN</name>
<comment type="caution">
    <text evidence="1">The sequence shown here is derived from an EMBL/GenBank/DDBJ whole genome shotgun (WGS) entry which is preliminary data.</text>
</comment>
<evidence type="ECO:0000313" key="1">
    <source>
        <dbReference type="EMBL" id="KAK4721635.1"/>
    </source>
</evidence>
<protein>
    <submittedName>
        <fullName evidence="1">Uncharacterized protein</fullName>
    </submittedName>
</protein>
<dbReference type="EMBL" id="JAWPEI010000007">
    <property type="protein sequence ID" value="KAK4721635.1"/>
    <property type="molecule type" value="Genomic_DNA"/>
</dbReference>
<dbReference type="AlphaFoldDB" id="A0AAV9L9V9"/>
<sequence>MPYYPFRLNVQECLDIYRRNVDKERKYKAELHLSLAEADAENSKLVSVLGELVSLPLFFFLKKIISSLLIFQSGKMKGTRKQKLAVIDPVLKDTRTVVMSLDLKNIIANINPSLANQLNVQLKSLCIK</sequence>